<keyword evidence="2" id="KW-1185">Reference proteome</keyword>
<organism evidence="1 2">
    <name type="scientific">Vigna mungo</name>
    <name type="common">Black gram</name>
    <name type="synonym">Phaseolus mungo</name>
    <dbReference type="NCBI Taxonomy" id="3915"/>
    <lineage>
        <taxon>Eukaryota</taxon>
        <taxon>Viridiplantae</taxon>
        <taxon>Streptophyta</taxon>
        <taxon>Embryophyta</taxon>
        <taxon>Tracheophyta</taxon>
        <taxon>Spermatophyta</taxon>
        <taxon>Magnoliopsida</taxon>
        <taxon>eudicotyledons</taxon>
        <taxon>Gunneridae</taxon>
        <taxon>Pentapetalae</taxon>
        <taxon>rosids</taxon>
        <taxon>fabids</taxon>
        <taxon>Fabales</taxon>
        <taxon>Fabaceae</taxon>
        <taxon>Papilionoideae</taxon>
        <taxon>50 kb inversion clade</taxon>
        <taxon>NPAAA clade</taxon>
        <taxon>indigoferoid/millettioid clade</taxon>
        <taxon>Phaseoleae</taxon>
        <taxon>Vigna</taxon>
    </lineage>
</organism>
<gene>
    <name evidence="1" type="ORF">V8G54_003871</name>
</gene>
<accession>A0AAQ3PEC8</accession>
<reference evidence="1 2" key="1">
    <citation type="journal article" date="2023" name="Life. Sci Alliance">
        <title>Evolutionary insights into 3D genome organization and epigenetic landscape of Vigna mungo.</title>
        <authorList>
            <person name="Junaid A."/>
            <person name="Singh B."/>
            <person name="Bhatia S."/>
        </authorList>
    </citation>
    <scope>NUCLEOTIDE SEQUENCE [LARGE SCALE GENOMIC DNA]</scope>
    <source>
        <strain evidence="1">Urdbean</strain>
    </source>
</reference>
<evidence type="ECO:0000313" key="2">
    <source>
        <dbReference type="Proteomes" id="UP001374535"/>
    </source>
</evidence>
<dbReference type="EMBL" id="CP144700">
    <property type="protein sequence ID" value="WVZ25327.1"/>
    <property type="molecule type" value="Genomic_DNA"/>
</dbReference>
<dbReference type="AlphaFoldDB" id="A0AAQ3PEC8"/>
<proteinExistence type="predicted"/>
<dbReference type="Proteomes" id="UP001374535">
    <property type="component" value="Chromosome 1"/>
</dbReference>
<evidence type="ECO:0000313" key="1">
    <source>
        <dbReference type="EMBL" id="WVZ25327.1"/>
    </source>
</evidence>
<name>A0AAQ3PEC8_VIGMU</name>
<protein>
    <submittedName>
        <fullName evidence="1">Uncharacterized protein</fullName>
    </submittedName>
</protein>
<sequence length="101" mass="10832">MTLPQRSHALEATGAASLGFSFCNFGTSISKTSARALEPFWISSTLMQSGGVKRIIVSCVGLARTALSFNFSLSSYTDAGNKFFLLNSTPMNNPLPRTSFT</sequence>